<evidence type="ECO:0000256" key="16">
    <source>
        <dbReference type="SAM" id="Phobius"/>
    </source>
</evidence>
<evidence type="ECO:0000256" key="1">
    <source>
        <dbReference type="ARBA" id="ARBA00000618"/>
    </source>
</evidence>
<keyword evidence="11 16" id="KW-0472">Membrane</keyword>
<evidence type="ECO:0000256" key="9">
    <source>
        <dbReference type="ARBA" id="ARBA00022692"/>
    </source>
</evidence>
<dbReference type="InterPro" id="IPR020846">
    <property type="entry name" value="MFS_dom"/>
</dbReference>
<feature type="transmembrane region" description="Helical" evidence="16">
    <location>
        <begin position="183"/>
        <end position="203"/>
    </location>
</feature>
<feature type="transmembrane region" description="Helical" evidence="16">
    <location>
        <begin position="353"/>
        <end position="377"/>
    </location>
</feature>
<dbReference type="GO" id="GO:0005886">
    <property type="term" value="C:plasma membrane"/>
    <property type="evidence" value="ECO:0007669"/>
    <property type="project" value="UniProtKB-SubCell"/>
</dbReference>
<dbReference type="Proteomes" id="UP001152803">
    <property type="component" value="Unassembled WGS sequence"/>
</dbReference>
<dbReference type="PANTHER" id="PTHR48023:SF2">
    <property type="entry name" value="SOLUTE CARRIER FAMILY 2, FACILITATED GLUCOSE TRANSPORTER MEMBER 12"/>
    <property type="match status" value="1"/>
</dbReference>
<dbReference type="GO" id="GO:0072359">
    <property type="term" value="P:circulatory system development"/>
    <property type="evidence" value="ECO:0007669"/>
    <property type="project" value="TreeGrafter"/>
</dbReference>
<dbReference type="GO" id="GO:0048471">
    <property type="term" value="C:perinuclear region of cytoplasm"/>
    <property type="evidence" value="ECO:0007669"/>
    <property type="project" value="UniProtKB-SubCell"/>
</dbReference>
<feature type="region of interest" description="Disordered" evidence="15">
    <location>
        <begin position="60"/>
        <end position="80"/>
    </location>
</feature>
<evidence type="ECO:0000313" key="18">
    <source>
        <dbReference type="EMBL" id="KAJ8275276.1"/>
    </source>
</evidence>
<dbReference type="SUPFAM" id="SSF103473">
    <property type="entry name" value="MFS general substrate transporter"/>
    <property type="match status" value="1"/>
</dbReference>
<dbReference type="PROSITE" id="PS00216">
    <property type="entry name" value="SUGAR_TRANSPORT_1"/>
    <property type="match status" value="1"/>
</dbReference>
<keyword evidence="10 16" id="KW-1133">Transmembrane helix</keyword>
<dbReference type="Pfam" id="PF00083">
    <property type="entry name" value="Sugar_tr"/>
    <property type="match status" value="2"/>
</dbReference>
<comment type="caution">
    <text evidence="18">The sequence shown here is derived from an EMBL/GenBank/DDBJ whole genome shotgun (WGS) entry which is preliminary data.</text>
</comment>
<evidence type="ECO:0000256" key="14">
    <source>
        <dbReference type="ARBA" id="ARBA00042905"/>
    </source>
</evidence>
<dbReference type="GO" id="GO:1904659">
    <property type="term" value="P:D-glucose transmembrane transport"/>
    <property type="evidence" value="ECO:0007669"/>
    <property type="project" value="TreeGrafter"/>
</dbReference>
<keyword evidence="7" id="KW-0963">Cytoplasm</keyword>
<reference evidence="18" key="1">
    <citation type="journal article" date="2023" name="Science">
        <title>Genome structures resolve the early diversification of teleost fishes.</title>
        <authorList>
            <person name="Parey E."/>
            <person name="Louis A."/>
            <person name="Montfort J."/>
            <person name="Bouchez O."/>
            <person name="Roques C."/>
            <person name="Iampietro C."/>
            <person name="Lluch J."/>
            <person name="Castinel A."/>
            <person name="Donnadieu C."/>
            <person name="Desvignes T."/>
            <person name="Floi Bucao C."/>
            <person name="Jouanno E."/>
            <person name="Wen M."/>
            <person name="Mejri S."/>
            <person name="Dirks R."/>
            <person name="Jansen H."/>
            <person name="Henkel C."/>
            <person name="Chen W.J."/>
            <person name="Zahm M."/>
            <person name="Cabau C."/>
            <person name="Klopp C."/>
            <person name="Thompson A.W."/>
            <person name="Robinson-Rechavi M."/>
            <person name="Braasch I."/>
            <person name="Lecointre G."/>
            <person name="Bobe J."/>
            <person name="Postlethwait J.H."/>
            <person name="Berthelot C."/>
            <person name="Roest Crollius H."/>
            <person name="Guiguen Y."/>
        </authorList>
    </citation>
    <scope>NUCLEOTIDE SEQUENCE</scope>
    <source>
        <strain evidence="18">Concon-B</strain>
    </source>
</reference>
<feature type="transmembrane region" description="Helical" evidence="16">
    <location>
        <begin position="598"/>
        <end position="616"/>
    </location>
</feature>
<evidence type="ECO:0000256" key="2">
    <source>
        <dbReference type="ARBA" id="ARBA00004556"/>
    </source>
</evidence>
<dbReference type="PANTHER" id="PTHR48023">
    <property type="entry name" value="D-XYLOSE-PROTON SYMPORTER-LIKE 2"/>
    <property type="match status" value="1"/>
</dbReference>
<dbReference type="InterPro" id="IPR050820">
    <property type="entry name" value="MFS_Sugar_Transporter"/>
</dbReference>
<feature type="transmembrane region" description="Helical" evidence="16">
    <location>
        <begin position="209"/>
        <end position="231"/>
    </location>
</feature>
<organism evidence="18 19">
    <name type="scientific">Conger conger</name>
    <name type="common">Conger eel</name>
    <name type="synonym">Muraena conger</name>
    <dbReference type="NCBI Taxonomy" id="82655"/>
    <lineage>
        <taxon>Eukaryota</taxon>
        <taxon>Metazoa</taxon>
        <taxon>Chordata</taxon>
        <taxon>Craniata</taxon>
        <taxon>Vertebrata</taxon>
        <taxon>Euteleostomi</taxon>
        <taxon>Actinopterygii</taxon>
        <taxon>Neopterygii</taxon>
        <taxon>Teleostei</taxon>
        <taxon>Anguilliformes</taxon>
        <taxon>Congridae</taxon>
        <taxon>Conger</taxon>
    </lineage>
</organism>
<feature type="transmembrane region" description="Helical" evidence="16">
    <location>
        <begin position="389"/>
        <end position="412"/>
    </location>
</feature>
<dbReference type="OrthoDB" id="4142200at2759"/>
<keyword evidence="6" id="KW-1003">Cell membrane</keyword>
<dbReference type="AlphaFoldDB" id="A0A9Q1DML2"/>
<sequence length="671" mass="72992">MSAFPLCEVKPKTLVKTTGSRLFNHSSHTFGEIYGHRSSDLQWAAPTRVRASNRWLEHSSRTDTQWTARESRSSSRQLTQSRMDTYGTEKQNCQHKDHTTENQLDTRKTGCRTFLLLASVVAAVSGFMLGYEMALISGALLQLREVLSLTCQRQEMAVSSLLFGGLLMSLVGGFVVDHYGRKCSVILSAWAVVAGTFAVIVFPSYPVLIAGRAVLGMAVALSCTASCLYIAEIAPKDMRGLLVSLYELMVVIGVLLGFGFSYAFAAVPGGWKYMFVVVVPPALLQALTMLLLPVSPRFLMKKGKFLEAQRVLARLRSCSADEELQSMQDSVTEESQSSFLDLFRGKDNVRMRLMIGVALVFFQQVTGQPNVLFYASTVLKSVGFHSNQAATLASTGLGLVKVVATVPAVLLVDRVGSKAFLCVGSVIMVLSLTALGVVTLHSHATMTSLCQSPLPGGVNHTAWSQNVSATSLDFRVGVLEFPPPASDGLNLSNTTGGWMTTGRWGQEGGENVVKVPEASHGGPSSALKWLSLVSLLVYVTAFSISLGPMVYVIVCEIFPLGIRGKAVSVVSAVNWGTNLVISLTFLTVTDKIGLPNVMFTYAAMSFALLVFVILYIPETKGRSLEQISKELAKKNHLEDRICYRVKPKTEILILMRPEEENGTKKECIPQN</sequence>
<dbReference type="PRINTS" id="PR00171">
    <property type="entry name" value="SUGRTRNSPORT"/>
</dbReference>
<dbReference type="InterPro" id="IPR005829">
    <property type="entry name" value="Sugar_transporter_CS"/>
</dbReference>
<evidence type="ECO:0000256" key="12">
    <source>
        <dbReference type="ARBA" id="ARBA00023180"/>
    </source>
</evidence>
<keyword evidence="5" id="KW-0813">Transport</keyword>
<evidence type="ECO:0000313" key="19">
    <source>
        <dbReference type="Proteomes" id="UP001152803"/>
    </source>
</evidence>
<comment type="subcellular location">
    <subcellularLocation>
        <location evidence="3">Cell membrane</location>
        <topology evidence="3">Multi-pass membrane protein</topology>
    </subcellularLocation>
    <subcellularLocation>
        <location evidence="2">Cytoplasm</location>
        <location evidence="2">Perinuclear region</location>
    </subcellularLocation>
</comment>
<evidence type="ECO:0000256" key="8">
    <source>
        <dbReference type="ARBA" id="ARBA00022597"/>
    </source>
</evidence>
<feature type="transmembrane region" description="Helical" evidence="16">
    <location>
        <begin position="419"/>
        <end position="438"/>
    </location>
</feature>
<evidence type="ECO:0000256" key="3">
    <source>
        <dbReference type="ARBA" id="ARBA00004651"/>
    </source>
</evidence>
<accession>A0A9Q1DML2</accession>
<comment type="catalytic activity">
    <reaction evidence="1">
        <text>D-glucose(out) = D-glucose(in)</text>
        <dbReference type="Rhea" id="RHEA:60376"/>
        <dbReference type="ChEBI" id="CHEBI:4167"/>
    </reaction>
</comment>
<feature type="transmembrane region" description="Helical" evidence="16">
    <location>
        <begin position="114"/>
        <end position="136"/>
    </location>
</feature>
<dbReference type="Gene3D" id="1.20.1250.20">
    <property type="entry name" value="MFS general substrate transporter like domains"/>
    <property type="match status" value="2"/>
</dbReference>
<keyword evidence="9 16" id="KW-0812">Transmembrane</keyword>
<evidence type="ECO:0000259" key="17">
    <source>
        <dbReference type="PROSITE" id="PS50850"/>
    </source>
</evidence>
<keyword evidence="19" id="KW-1185">Reference proteome</keyword>
<feature type="transmembrane region" description="Helical" evidence="16">
    <location>
        <begin position="529"/>
        <end position="554"/>
    </location>
</feature>
<evidence type="ECO:0000256" key="7">
    <source>
        <dbReference type="ARBA" id="ARBA00022490"/>
    </source>
</evidence>
<name>A0A9Q1DML2_CONCO</name>
<evidence type="ECO:0000256" key="5">
    <source>
        <dbReference type="ARBA" id="ARBA00022448"/>
    </source>
</evidence>
<evidence type="ECO:0000256" key="11">
    <source>
        <dbReference type="ARBA" id="ARBA00023136"/>
    </source>
</evidence>
<feature type="transmembrane region" description="Helical" evidence="16">
    <location>
        <begin position="156"/>
        <end position="176"/>
    </location>
</feature>
<feature type="transmembrane region" description="Helical" evidence="16">
    <location>
        <begin position="243"/>
        <end position="267"/>
    </location>
</feature>
<keyword evidence="8" id="KW-0762">Sugar transport</keyword>
<dbReference type="PROSITE" id="PS50850">
    <property type="entry name" value="MFS"/>
    <property type="match status" value="1"/>
</dbReference>
<dbReference type="InterPro" id="IPR005828">
    <property type="entry name" value="MFS_sugar_transport-like"/>
</dbReference>
<evidence type="ECO:0000256" key="13">
    <source>
        <dbReference type="ARBA" id="ARBA00039241"/>
    </source>
</evidence>
<feature type="transmembrane region" description="Helical" evidence="16">
    <location>
        <begin position="566"/>
        <end position="586"/>
    </location>
</feature>
<dbReference type="InterPro" id="IPR036259">
    <property type="entry name" value="MFS_trans_sf"/>
</dbReference>
<feature type="transmembrane region" description="Helical" evidence="16">
    <location>
        <begin position="273"/>
        <end position="294"/>
    </location>
</feature>
<evidence type="ECO:0000256" key="10">
    <source>
        <dbReference type="ARBA" id="ARBA00022989"/>
    </source>
</evidence>
<comment type="similarity">
    <text evidence="4">Belongs to the major facilitator superfamily. Sugar transporter (TC 2.A.1.1) family. Glucose transporter subfamily.</text>
</comment>
<dbReference type="GO" id="GO:0022857">
    <property type="term" value="F:transmembrane transporter activity"/>
    <property type="evidence" value="ECO:0007669"/>
    <property type="project" value="InterPro"/>
</dbReference>
<evidence type="ECO:0000256" key="6">
    <source>
        <dbReference type="ARBA" id="ARBA00022475"/>
    </source>
</evidence>
<dbReference type="InterPro" id="IPR003663">
    <property type="entry name" value="Sugar/inositol_transpt"/>
</dbReference>
<evidence type="ECO:0000256" key="15">
    <source>
        <dbReference type="SAM" id="MobiDB-lite"/>
    </source>
</evidence>
<protein>
    <recommendedName>
        <fullName evidence="13">Solute carrier family 2, facilitated glucose transporter member 12</fullName>
    </recommendedName>
    <alternativeName>
        <fullName evidence="14">Glucose transporter type 12</fullName>
    </alternativeName>
</protein>
<feature type="domain" description="Major facilitator superfamily (MFS) profile" evidence="17">
    <location>
        <begin position="118"/>
        <end position="620"/>
    </location>
</feature>
<proteinExistence type="inferred from homology"/>
<gene>
    <name evidence="18" type="ORF">COCON_G00099010</name>
</gene>
<dbReference type="EMBL" id="JAFJMO010000006">
    <property type="protein sequence ID" value="KAJ8275276.1"/>
    <property type="molecule type" value="Genomic_DNA"/>
</dbReference>
<evidence type="ECO:0000256" key="4">
    <source>
        <dbReference type="ARBA" id="ARBA00007004"/>
    </source>
</evidence>
<keyword evidence="12" id="KW-0325">Glycoprotein</keyword>